<feature type="domain" description="PAS" evidence="16">
    <location>
        <begin position="177"/>
        <end position="246"/>
    </location>
</feature>
<evidence type="ECO:0000259" key="17">
    <source>
        <dbReference type="PROSITE" id="PS50113"/>
    </source>
</evidence>
<evidence type="ECO:0000256" key="9">
    <source>
        <dbReference type="ARBA" id="ARBA00022737"/>
    </source>
</evidence>
<keyword evidence="4" id="KW-0597">Phosphoprotein</keyword>
<evidence type="ECO:0000256" key="3">
    <source>
        <dbReference type="ARBA" id="ARBA00022543"/>
    </source>
</evidence>
<evidence type="ECO:0000256" key="6">
    <source>
        <dbReference type="ARBA" id="ARBA00022630"/>
    </source>
</evidence>
<dbReference type="Pfam" id="PF08447">
    <property type="entry name" value="PAS_3"/>
    <property type="match status" value="1"/>
</dbReference>
<dbReference type="CDD" id="cd00130">
    <property type="entry name" value="PAS"/>
    <property type="match status" value="1"/>
</dbReference>
<dbReference type="PANTHER" id="PTHR41523">
    <property type="entry name" value="TWO-COMPONENT SYSTEM SENSOR PROTEIN"/>
    <property type="match status" value="1"/>
</dbReference>
<dbReference type="Proteomes" id="UP000053455">
    <property type="component" value="Unassembled WGS sequence"/>
</dbReference>
<dbReference type="InterPro" id="IPR000700">
    <property type="entry name" value="PAS-assoc_C"/>
</dbReference>
<dbReference type="SUPFAM" id="SSF55781">
    <property type="entry name" value="GAF domain-like"/>
    <property type="match status" value="1"/>
</dbReference>
<dbReference type="PATRIC" id="fig|874156.12.peg.651"/>
<organism evidence="18 19">
    <name type="scientific">Aurantiacibacter marinus</name>
    <dbReference type="NCBI Taxonomy" id="874156"/>
    <lineage>
        <taxon>Bacteria</taxon>
        <taxon>Pseudomonadati</taxon>
        <taxon>Pseudomonadota</taxon>
        <taxon>Alphaproteobacteria</taxon>
        <taxon>Sphingomonadales</taxon>
        <taxon>Erythrobacteraceae</taxon>
        <taxon>Aurantiacibacter</taxon>
    </lineage>
</organism>
<keyword evidence="14" id="KW-0843">Virulence</keyword>
<keyword evidence="15" id="KW-0675">Receptor</keyword>
<evidence type="ECO:0000256" key="5">
    <source>
        <dbReference type="ARBA" id="ARBA00022606"/>
    </source>
</evidence>
<dbReference type="PROSITE" id="PS50113">
    <property type="entry name" value="PAC"/>
    <property type="match status" value="1"/>
</dbReference>
<dbReference type="EC" id="2.7.13.3" evidence="2"/>
<comment type="caution">
    <text evidence="18">The sequence shown here is derived from an EMBL/GenBank/DDBJ whole genome shotgun (WGS) entry which is preliminary data.</text>
</comment>
<dbReference type="NCBIfam" id="TIGR00229">
    <property type="entry name" value="sensory_box"/>
    <property type="match status" value="1"/>
</dbReference>
<protein>
    <recommendedName>
        <fullName evidence="2">histidine kinase</fullName>
        <ecNumber evidence="2">2.7.13.3</ecNumber>
    </recommendedName>
</protein>
<dbReference type="GO" id="GO:0004673">
    <property type="term" value="F:protein histidine kinase activity"/>
    <property type="evidence" value="ECO:0007669"/>
    <property type="project" value="UniProtKB-EC"/>
</dbReference>
<dbReference type="SMART" id="SM00086">
    <property type="entry name" value="PAC"/>
    <property type="match status" value="1"/>
</dbReference>
<accession>A0A0H0XQE8</accession>
<evidence type="ECO:0000256" key="7">
    <source>
        <dbReference type="ARBA" id="ARBA00022643"/>
    </source>
</evidence>
<evidence type="ECO:0000256" key="15">
    <source>
        <dbReference type="ARBA" id="ARBA00023170"/>
    </source>
</evidence>
<dbReference type="OrthoDB" id="136506at2"/>
<evidence type="ECO:0000256" key="2">
    <source>
        <dbReference type="ARBA" id="ARBA00012438"/>
    </source>
</evidence>
<dbReference type="InterPro" id="IPR036890">
    <property type="entry name" value="HATPase_C_sf"/>
</dbReference>
<keyword evidence="9" id="KW-0677">Repeat</keyword>
<keyword evidence="7" id="KW-0288">FMN</keyword>
<reference evidence="18 19" key="1">
    <citation type="submission" date="2015-04" db="EMBL/GenBank/DDBJ databases">
        <title>The draft genome sequence of Erythrobacter marinus HWDM-33.</title>
        <authorList>
            <person name="Zhuang L."/>
            <person name="Liu Y."/>
            <person name="Shao Z."/>
        </authorList>
    </citation>
    <scope>NUCLEOTIDE SEQUENCE [LARGE SCALE GENOMIC DNA]</scope>
    <source>
        <strain evidence="18 19">HWDM-33</strain>
    </source>
</reference>
<dbReference type="RefSeq" id="WP_047092434.1">
    <property type="nucleotide sequence ID" value="NZ_LBHU01000001.1"/>
</dbReference>
<keyword evidence="3" id="KW-0600">Photoreceptor protein</keyword>
<keyword evidence="19" id="KW-1185">Reference proteome</keyword>
<dbReference type="Gene3D" id="3.30.450.40">
    <property type="match status" value="1"/>
</dbReference>
<dbReference type="SMART" id="SM00091">
    <property type="entry name" value="PAS"/>
    <property type="match status" value="1"/>
</dbReference>
<evidence type="ECO:0000256" key="12">
    <source>
        <dbReference type="ARBA" id="ARBA00022840"/>
    </source>
</evidence>
<dbReference type="InterPro" id="IPR011102">
    <property type="entry name" value="Sig_transdc_His_kinase_HWE"/>
</dbReference>
<dbReference type="Pfam" id="PF07536">
    <property type="entry name" value="HWE_HK"/>
    <property type="match status" value="1"/>
</dbReference>
<evidence type="ECO:0000256" key="14">
    <source>
        <dbReference type="ARBA" id="ARBA00023026"/>
    </source>
</evidence>
<keyword evidence="10" id="KW-0547">Nucleotide-binding</keyword>
<evidence type="ECO:0000256" key="10">
    <source>
        <dbReference type="ARBA" id="ARBA00022741"/>
    </source>
</evidence>
<dbReference type="InterPro" id="IPR035965">
    <property type="entry name" value="PAS-like_dom_sf"/>
</dbReference>
<dbReference type="InterPro" id="IPR029016">
    <property type="entry name" value="GAF-like_dom_sf"/>
</dbReference>
<evidence type="ECO:0000313" key="18">
    <source>
        <dbReference type="EMBL" id="KLI64569.1"/>
    </source>
</evidence>
<dbReference type="FunFam" id="3.30.450.20:FF:000099">
    <property type="entry name" value="Sensory box sensor histidine kinase"/>
    <property type="match status" value="1"/>
</dbReference>
<dbReference type="InterPro" id="IPR001610">
    <property type="entry name" value="PAC"/>
</dbReference>
<evidence type="ECO:0000256" key="13">
    <source>
        <dbReference type="ARBA" id="ARBA00022991"/>
    </source>
</evidence>
<evidence type="ECO:0000259" key="16">
    <source>
        <dbReference type="PROSITE" id="PS50112"/>
    </source>
</evidence>
<keyword evidence="8" id="KW-0808">Transferase</keyword>
<keyword evidence="11" id="KW-0418">Kinase</keyword>
<dbReference type="PROSITE" id="PS50112">
    <property type="entry name" value="PAS"/>
    <property type="match status" value="1"/>
</dbReference>
<comment type="catalytic activity">
    <reaction evidence="1">
        <text>ATP + protein L-histidine = ADP + protein N-phospho-L-histidine.</text>
        <dbReference type="EC" id="2.7.13.3"/>
    </reaction>
</comment>
<dbReference type="GO" id="GO:0005524">
    <property type="term" value="F:ATP binding"/>
    <property type="evidence" value="ECO:0007669"/>
    <property type="project" value="UniProtKB-KW"/>
</dbReference>
<keyword evidence="6" id="KW-0285">Flavoprotein</keyword>
<evidence type="ECO:0000256" key="4">
    <source>
        <dbReference type="ARBA" id="ARBA00022553"/>
    </source>
</evidence>
<name>A0A0H0XQE8_9SPHN</name>
<dbReference type="InterPro" id="IPR013655">
    <property type="entry name" value="PAS_fold_3"/>
</dbReference>
<keyword evidence="5" id="KW-0716">Sensory transduction</keyword>
<dbReference type="GO" id="GO:0009881">
    <property type="term" value="F:photoreceptor activity"/>
    <property type="evidence" value="ECO:0007669"/>
    <property type="project" value="UniProtKB-KW"/>
</dbReference>
<keyword evidence="12" id="KW-0067">ATP-binding</keyword>
<sequence length="494" mass="54715">MPEPSPQFVDEAERLRVLESFSPDALDDDPELLAIVRFAAKLCHVPVAQVTLVEESRQRFLAGEGLEERETPREVSFCAHAMKTPELLEILDAERDSRFSDNILVTGPPGVRFYAGQPLISDEGAPLGALCVVDTDVHAAGLDDFQREGLAVLAQAVMRRLNARRAHITATREIEERDERLRRVIEGVPQIAWSADADGNFDYFNARWEELIGSKPPKVAEEWRQYVHPDDAENTFNGWYAAAEEGTDFEAEYRMLHADGKYRWVLSLGVPTAETAGEPLRWFGTITDIHETKQALEERDMLTNELSHRIKNIFAVVISLATLKVRKTPEHEPFARELTGVLRALGRAHEFVHPGAGIVQEKLQGLLQALFAPYNGDDDEPRVAISGVDADISPRAATPLALVFHELATNSAKYGALSADEGHVTLAVEDRGDELAILWTENGGPPPQDTGKTGFGSRLVEMSVRGQLEGAWERRFDKSGLVVALTVSKEAMAR</sequence>
<dbReference type="EMBL" id="LBHU01000001">
    <property type="protein sequence ID" value="KLI64569.1"/>
    <property type="molecule type" value="Genomic_DNA"/>
</dbReference>
<proteinExistence type="predicted"/>
<dbReference type="InterPro" id="IPR000014">
    <property type="entry name" value="PAS"/>
</dbReference>
<evidence type="ECO:0000256" key="1">
    <source>
        <dbReference type="ARBA" id="ARBA00000085"/>
    </source>
</evidence>
<dbReference type="AlphaFoldDB" id="A0A0H0XQE8"/>
<dbReference type="SUPFAM" id="SSF55874">
    <property type="entry name" value="ATPase domain of HSP90 chaperone/DNA topoisomerase II/histidine kinase"/>
    <property type="match status" value="1"/>
</dbReference>
<evidence type="ECO:0000256" key="11">
    <source>
        <dbReference type="ARBA" id="ARBA00022777"/>
    </source>
</evidence>
<evidence type="ECO:0000313" key="19">
    <source>
        <dbReference type="Proteomes" id="UP000053455"/>
    </source>
</evidence>
<dbReference type="SUPFAM" id="SSF55785">
    <property type="entry name" value="PYP-like sensor domain (PAS domain)"/>
    <property type="match status" value="1"/>
</dbReference>
<feature type="domain" description="PAC" evidence="17">
    <location>
        <begin position="249"/>
        <end position="301"/>
    </location>
</feature>
<dbReference type="SMART" id="SM00911">
    <property type="entry name" value="HWE_HK"/>
    <property type="match status" value="1"/>
</dbReference>
<dbReference type="Gene3D" id="3.30.450.20">
    <property type="entry name" value="PAS domain"/>
    <property type="match status" value="1"/>
</dbReference>
<gene>
    <name evidence="18" type="ORF">AAV99_03115</name>
</gene>
<dbReference type="PANTHER" id="PTHR41523:SF8">
    <property type="entry name" value="ETHYLENE RESPONSE SENSOR PROTEIN"/>
    <property type="match status" value="1"/>
</dbReference>
<dbReference type="STRING" id="874156.GCA_001021555_00655"/>
<dbReference type="Gene3D" id="3.30.565.10">
    <property type="entry name" value="Histidine kinase-like ATPase, C-terminal domain"/>
    <property type="match status" value="1"/>
</dbReference>
<keyword evidence="13" id="KW-0157">Chromophore</keyword>
<evidence type="ECO:0000256" key="8">
    <source>
        <dbReference type="ARBA" id="ARBA00022679"/>
    </source>
</evidence>